<protein>
    <recommendedName>
        <fullName evidence="3">CopG family transcriptional regulator</fullName>
    </recommendedName>
</protein>
<dbReference type="Proteomes" id="UP001567572">
    <property type="component" value="Unassembled WGS sequence"/>
</dbReference>
<comment type="caution">
    <text evidence="1">The sequence shown here is derived from an EMBL/GenBank/DDBJ whole genome shotgun (WGS) entry which is preliminary data.</text>
</comment>
<evidence type="ECO:0000313" key="1">
    <source>
        <dbReference type="EMBL" id="MEZ3163081.1"/>
    </source>
</evidence>
<accession>A0ABD5M0H6</accession>
<dbReference type="RefSeq" id="WP_371160295.1">
    <property type="nucleotide sequence ID" value="NZ_JBEDNX010000001.1"/>
</dbReference>
<proteinExistence type="predicted"/>
<gene>
    <name evidence="1" type="ORF">ABNG04_04185</name>
</gene>
<evidence type="ECO:0000313" key="2">
    <source>
        <dbReference type="Proteomes" id="UP001567572"/>
    </source>
</evidence>
<sequence length="64" mass="7161">MGHQTDGLAEVVERTESAHEPAVRLVIDDDYTDRIAELRDAAGSSSKDYSETGFRYLQTLEGMR</sequence>
<keyword evidence="2" id="KW-1185">Reference proteome</keyword>
<organism evidence="1 2">
    <name type="scientific">Halorubrum miltondacostae</name>
    <dbReference type="NCBI Taxonomy" id="3076378"/>
    <lineage>
        <taxon>Archaea</taxon>
        <taxon>Methanobacteriati</taxon>
        <taxon>Methanobacteriota</taxon>
        <taxon>Stenosarchaea group</taxon>
        <taxon>Halobacteria</taxon>
        <taxon>Halobacteriales</taxon>
        <taxon>Haloferacaceae</taxon>
        <taxon>Halorubrum</taxon>
    </lineage>
</organism>
<dbReference type="AlphaFoldDB" id="A0ABD5M0H6"/>
<dbReference type="EMBL" id="JBEDNY010000001">
    <property type="protein sequence ID" value="MEZ3163081.1"/>
    <property type="molecule type" value="Genomic_DNA"/>
</dbReference>
<reference evidence="1 2" key="1">
    <citation type="submission" date="2024-06" db="EMBL/GenBank/DDBJ databases">
        <title>Halorubrum miltondacostae sp. nov., a potential PHA producer isolated from an inland solar saltern in Rio Maior, Portugal.</title>
        <authorList>
            <person name="Albuquerque L."/>
            <person name="Viver T."/>
            <person name="Barroso C."/>
            <person name="Claudino R."/>
            <person name="Galvan M."/>
            <person name="Simoes G."/>
            <person name="Lobo Da Cunha A."/>
            <person name="Egas C."/>
        </authorList>
    </citation>
    <scope>NUCLEOTIDE SEQUENCE [LARGE SCALE GENOMIC DNA]</scope>
    <source>
        <strain evidence="1 2">RMP-11</strain>
    </source>
</reference>
<evidence type="ECO:0008006" key="3">
    <source>
        <dbReference type="Google" id="ProtNLM"/>
    </source>
</evidence>
<name>A0ABD5M0H6_9EURY</name>